<feature type="compositionally biased region" description="Low complexity" evidence="1">
    <location>
        <begin position="1458"/>
        <end position="1473"/>
    </location>
</feature>
<protein>
    <submittedName>
        <fullName evidence="3">Retrovirus-related pol polyprotein from transposon TNT 1-94</fullName>
    </submittedName>
</protein>
<keyword evidence="4" id="KW-1185">Reference proteome</keyword>
<dbReference type="Proteomes" id="UP001151760">
    <property type="component" value="Unassembled WGS sequence"/>
</dbReference>
<comment type="caution">
    <text evidence="3">The sequence shown here is derived from an EMBL/GenBank/DDBJ whole genome shotgun (WGS) entry which is preliminary data.</text>
</comment>
<feature type="compositionally biased region" description="Acidic residues" evidence="1">
    <location>
        <begin position="1512"/>
        <end position="1536"/>
    </location>
</feature>
<feature type="compositionally biased region" description="Acidic residues" evidence="1">
    <location>
        <begin position="1484"/>
        <end position="1501"/>
    </location>
</feature>
<feature type="domain" description="Integrase catalytic" evidence="2">
    <location>
        <begin position="394"/>
        <end position="584"/>
    </location>
</feature>
<accession>A0ABQ4XK13</accession>
<dbReference type="Gene3D" id="3.30.420.10">
    <property type="entry name" value="Ribonuclease H-like superfamily/Ribonuclease H"/>
    <property type="match status" value="1"/>
</dbReference>
<sequence>MSGTIPPIPPPFGASSGYTGDPNVYRVDTMPATTNTINTTTTTNVAQSVVDENLPQLIDSRGGSHVTNVPAFDKEDFTKIPSDTRDTKIAALRLKFNAFKSLKGEKVMETFTRLKCLLNDLENNGVIIPQAEVNATFDSDLDVEEDQRSSNEFLANLNAEFHERALLANRKDSIKDLGRIGDLTKRKSKKGKNDKGKSEKRLIAESFDWDEESVSLEDEGTTRIRAFMAIAKDEPSMGKADARSGQWVDITMKKVHKLLSMINGDDRKHVLDYTNVDLMYVKDQRKNMVNKYNLLKQELSLHKSELSNLKNTVSINCSLQNEVIRVDLENESLKDEIFDLKKVIDKWKCSKVTLDQLFSEQIPSNIVKALGGNVGEKRTTPLRKFFSPRQIYTKESSPKVFFGDDSSGDTEGYGSVNCNGITFTRVSYVNGLKHNLISISQLCDANFKVLFTKTQRKSDAADYIISFIRKMENLNEVRVKELRSDNGTEFINHKLKEFCDENGISQNFSFPCTPEQNGVAERRNKTLIKAARTIGISPDISYFYVFGCPVHIHNHRDHLGKFDEKANDGFFQGYSPVAKAFRYFSYVSSYENITSTILPTIQNSVTSKEPLEFTIADDLPNTHKHDHVESADILESTEPQDNVLSESISDDQPALIISPSAEVIHQNPIPQDIWSREKHIELVNIIGEPLVSITTRSRIRDSDAASAHECPYVNFLSEIEPKKLIEALEEEGWEGIDYEETFAPVARLEAIRIFLAYASYMGFMVYQMDVKSAFLNDKALYGLKQAPKACFQIKQDFKGISICQEKYVKDLLKKYDLADCASVKCPLFPPNNLGPDESGVSVNETLFRGMIGSLMYLTASRPDIQFSTCLCVRYQANPKESHLVAVKIIFRYLKGTPNLCLWYSKGSGFDLKAYSDSDYAGCNLDRKSTSRGCQILRGKLVCWSVKKQSSVAMSSAEAEYVAAVVCYAQVLWIKSQLTDYDVLYDKVLIFCDNTSAISISNNLVLHSRTKHIDIRQKLNLVIEEIVLQSDLLEPQLVTINMLLEDAKFVDDAVIIGYLVVCVNSYRFSLRGCHSISQSVVYTIQRASGLERLEEYDQTMSGALVWRLRRSGALYIGSILSVTLGEVSEFGWWCKDAKVSVAVMFQLEAEYVAGQFIYTALTKEPSAMYIEYLKNFWFTTEVDDTTKDISFSLSLFENQLTFTRFDFLFAIGLTDSTSDVPFPPKGTVRAGLATLGLADKDKASLTSTEHTPSTSKVSLTSHMLKVANLSKEPEQSLILSSEEVNVEESADKSQFKTNVSKDSREMNPPLTTTHLQASKEFVYIVVPIQSLEASISKEVQDNQPKAADAIEVNKARGAQIHWGSHTLERAYKVTPSDIQHSAATQIWGCYRLVSEPGYREPAVMSSASSAITYTSIYTDSEPGRLVAPPSPNYILGLEDSRTPPLPQDEDEREPTFIQPYDPDYIPEPIYPEYIPLEDKYVFPSDPEEDPEEYEDDETEDGPVDYPMDRGDDGYDDDGDSFRDDADDGDEDEEEEEEHLAPADSTVIVPPVELVSPPDRTEHVIPPPSTDISTTRARITVRL</sequence>
<dbReference type="InterPro" id="IPR013103">
    <property type="entry name" value="RVT_2"/>
</dbReference>
<dbReference type="InterPro" id="IPR012337">
    <property type="entry name" value="RNaseH-like_sf"/>
</dbReference>
<dbReference type="PROSITE" id="PS50994">
    <property type="entry name" value="INTEGRASE"/>
    <property type="match status" value="1"/>
</dbReference>
<evidence type="ECO:0000259" key="2">
    <source>
        <dbReference type="PROSITE" id="PS50994"/>
    </source>
</evidence>
<dbReference type="CDD" id="cd09272">
    <property type="entry name" value="RNase_HI_RT_Ty1"/>
    <property type="match status" value="1"/>
</dbReference>
<dbReference type="EMBL" id="BQNB010009574">
    <property type="protein sequence ID" value="GJS65390.1"/>
    <property type="molecule type" value="Genomic_DNA"/>
</dbReference>
<dbReference type="PANTHER" id="PTHR11439">
    <property type="entry name" value="GAG-POL-RELATED RETROTRANSPOSON"/>
    <property type="match status" value="1"/>
</dbReference>
<reference evidence="3" key="1">
    <citation type="journal article" date="2022" name="Int. J. Mol. Sci.">
        <title>Draft Genome of Tanacetum Coccineum: Genomic Comparison of Closely Related Tanacetum-Family Plants.</title>
        <authorList>
            <person name="Yamashiro T."/>
            <person name="Shiraishi A."/>
            <person name="Nakayama K."/>
            <person name="Satake H."/>
        </authorList>
    </citation>
    <scope>NUCLEOTIDE SEQUENCE</scope>
</reference>
<evidence type="ECO:0000313" key="3">
    <source>
        <dbReference type="EMBL" id="GJS65390.1"/>
    </source>
</evidence>
<name>A0ABQ4XK13_9ASTR</name>
<organism evidence="3 4">
    <name type="scientific">Tanacetum coccineum</name>
    <dbReference type="NCBI Taxonomy" id="301880"/>
    <lineage>
        <taxon>Eukaryota</taxon>
        <taxon>Viridiplantae</taxon>
        <taxon>Streptophyta</taxon>
        <taxon>Embryophyta</taxon>
        <taxon>Tracheophyta</taxon>
        <taxon>Spermatophyta</taxon>
        <taxon>Magnoliopsida</taxon>
        <taxon>eudicotyledons</taxon>
        <taxon>Gunneridae</taxon>
        <taxon>Pentapetalae</taxon>
        <taxon>asterids</taxon>
        <taxon>campanulids</taxon>
        <taxon>Asterales</taxon>
        <taxon>Asteraceae</taxon>
        <taxon>Asteroideae</taxon>
        <taxon>Anthemideae</taxon>
        <taxon>Anthemidinae</taxon>
        <taxon>Tanacetum</taxon>
    </lineage>
</organism>
<evidence type="ECO:0000313" key="4">
    <source>
        <dbReference type="Proteomes" id="UP001151760"/>
    </source>
</evidence>
<evidence type="ECO:0000256" key="1">
    <source>
        <dbReference type="SAM" id="MobiDB-lite"/>
    </source>
</evidence>
<feature type="region of interest" description="Disordered" evidence="1">
    <location>
        <begin position="1420"/>
        <end position="1572"/>
    </location>
</feature>
<dbReference type="Pfam" id="PF07727">
    <property type="entry name" value="RVT_2"/>
    <property type="match status" value="1"/>
</dbReference>
<gene>
    <name evidence="3" type="ORF">Tco_0679954</name>
</gene>
<feature type="compositionally biased region" description="Basic and acidic residues" evidence="1">
    <location>
        <begin position="1288"/>
        <end position="1304"/>
    </location>
</feature>
<dbReference type="InterPro" id="IPR036397">
    <property type="entry name" value="RNaseH_sf"/>
</dbReference>
<feature type="region of interest" description="Disordered" evidence="1">
    <location>
        <begin position="1288"/>
        <end position="1307"/>
    </location>
</feature>
<reference evidence="3" key="2">
    <citation type="submission" date="2022-01" db="EMBL/GenBank/DDBJ databases">
        <authorList>
            <person name="Yamashiro T."/>
            <person name="Shiraishi A."/>
            <person name="Satake H."/>
            <person name="Nakayama K."/>
        </authorList>
    </citation>
    <scope>NUCLEOTIDE SEQUENCE</scope>
</reference>
<proteinExistence type="predicted"/>
<dbReference type="InterPro" id="IPR001584">
    <property type="entry name" value="Integrase_cat-core"/>
</dbReference>
<dbReference type="SUPFAM" id="SSF53098">
    <property type="entry name" value="Ribonuclease H-like"/>
    <property type="match status" value="1"/>
</dbReference>
<dbReference type="PANTHER" id="PTHR11439:SF495">
    <property type="entry name" value="REVERSE TRANSCRIPTASE, RNA-DEPENDENT DNA POLYMERASE-RELATED"/>
    <property type="match status" value="1"/>
</dbReference>